<sequence length="500" mass="55724">MASSSNVESTMPCALIDAKLNFLYDEDPTWAAAASNIGAEYNIVSVLGSQGSGCTTLLNDTFGTQFVTMGMEAAQTTIGVQYAWSAESRAITLDLQGRTGAAFSRIENKLAQFAASVSSIILINLKQDEIVRHATQHQALLETICKTLLERYDDEDSLRRTVTLLYVIRDWDESISNESAIAALNRGITEVWSRVADEMESPEAQLTDYVRLAFDTLAHRKLDATAYFQQVSNLSQNLKTVGPDGFGATEQSSDVPLQDVFDHMQRVWRTIRGRVNVSDERRALAERMCPIFVNSSLKMANRYIKEKLDPDQGGEDFKAGSETARDTALAQYDVIVKVYDPEVVSKHRATLEANINSELMQSYFVHLQGLRKIALGEFKQRLSALQKSTFPNPPITPKELLVKMAQLQDDCVSVYRSLAESARLNTEWTFEEQVMTLNSSMDKLTAPIRQQQDAIELALKRSQEVIPRSMTPPVDVSSILTTSMNHVRILSSALNLWGSK</sequence>
<evidence type="ECO:0000313" key="3">
    <source>
        <dbReference type="Proteomes" id="UP000007148"/>
    </source>
</evidence>
<dbReference type="InterPro" id="IPR027417">
    <property type="entry name" value="P-loop_NTPase"/>
</dbReference>
<evidence type="ECO:0000313" key="2">
    <source>
        <dbReference type="EMBL" id="CCA72996.1"/>
    </source>
</evidence>
<name>G4TNV3_SERID</name>
<dbReference type="GO" id="GO:0005783">
    <property type="term" value="C:endoplasmic reticulum"/>
    <property type="evidence" value="ECO:0007669"/>
    <property type="project" value="TreeGrafter"/>
</dbReference>
<comment type="caution">
    <text evidence="2">The sequence shown here is derived from an EMBL/GenBank/DDBJ whole genome shotgun (WGS) entry which is preliminary data.</text>
</comment>
<dbReference type="InterPro" id="IPR046758">
    <property type="entry name" value="Sey1/RHD3-like_3HB"/>
</dbReference>
<dbReference type="Pfam" id="PF05879">
    <property type="entry name" value="RHD3_GTPase"/>
    <property type="match status" value="1"/>
</dbReference>
<reference evidence="2 3" key="1">
    <citation type="journal article" date="2011" name="PLoS Pathog.">
        <title>Endophytic Life Strategies Decoded by Genome and Transcriptome Analyses of the Mutualistic Root Symbiont Piriformospora indica.</title>
        <authorList>
            <person name="Zuccaro A."/>
            <person name="Lahrmann U."/>
            <person name="Guldener U."/>
            <person name="Langen G."/>
            <person name="Pfiffi S."/>
            <person name="Biedenkopf D."/>
            <person name="Wong P."/>
            <person name="Samans B."/>
            <person name="Grimm C."/>
            <person name="Basiewicz M."/>
            <person name="Murat C."/>
            <person name="Martin F."/>
            <person name="Kogel K.H."/>
        </authorList>
    </citation>
    <scope>NUCLEOTIDE SEQUENCE [LARGE SCALE GENOMIC DNA]</scope>
    <source>
        <strain evidence="2 3">DSM 11827</strain>
    </source>
</reference>
<dbReference type="eggNOG" id="KOG2203">
    <property type="taxonomic scope" value="Eukaryota"/>
</dbReference>
<dbReference type="GO" id="GO:0016320">
    <property type="term" value="P:endoplasmic reticulum membrane fusion"/>
    <property type="evidence" value="ECO:0007669"/>
    <property type="project" value="TreeGrafter"/>
</dbReference>
<dbReference type="Gene3D" id="3.40.50.300">
    <property type="entry name" value="P-loop containing nucleotide triphosphate hydrolases"/>
    <property type="match status" value="1"/>
</dbReference>
<dbReference type="GO" id="GO:0003924">
    <property type="term" value="F:GTPase activity"/>
    <property type="evidence" value="ECO:0007669"/>
    <property type="project" value="TreeGrafter"/>
</dbReference>
<dbReference type="InParanoid" id="G4TNV3"/>
<feature type="domain" description="Sey1/RHD3-like three-helix bundle" evidence="1">
    <location>
        <begin position="319"/>
        <end position="451"/>
    </location>
</feature>
<accession>G4TNV3</accession>
<gene>
    <name evidence="2" type="ORF">PIIN_06951</name>
</gene>
<dbReference type="OrthoDB" id="1597724at2759"/>
<evidence type="ECO:0000259" key="1">
    <source>
        <dbReference type="Pfam" id="PF20428"/>
    </source>
</evidence>
<proteinExistence type="predicted"/>
<dbReference type="Pfam" id="PF20428">
    <property type="entry name" value="Sey1_3HB"/>
    <property type="match status" value="1"/>
</dbReference>
<dbReference type="STRING" id="1109443.G4TNV3"/>
<dbReference type="SUPFAM" id="SSF52540">
    <property type="entry name" value="P-loop containing nucleoside triphosphate hydrolases"/>
    <property type="match status" value="1"/>
</dbReference>
<dbReference type="AlphaFoldDB" id="G4TNV3"/>
<keyword evidence="3" id="KW-1185">Reference proteome</keyword>
<dbReference type="InterPro" id="IPR008803">
    <property type="entry name" value="RHD3/Sey1"/>
</dbReference>
<dbReference type="Proteomes" id="UP000007148">
    <property type="component" value="Unassembled WGS sequence"/>
</dbReference>
<dbReference type="PANTHER" id="PTHR45923:SF2">
    <property type="entry name" value="PROTEIN SEY1"/>
    <property type="match status" value="1"/>
</dbReference>
<dbReference type="EMBL" id="CAFZ01000195">
    <property type="protein sequence ID" value="CCA72996.1"/>
    <property type="molecule type" value="Genomic_DNA"/>
</dbReference>
<protein>
    <recommendedName>
        <fullName evidence="1">Sey1/RHD3-like three-helix bundle domain-containing protein</fullName>
    </recommendedName>
</protein>
<organism evidence="2 3">
    <name type="scientific">Serendipita indica (strain DSM 11827)</name>
    <name type="common">Root endophyte fungus</name>
    <name type="synonym">Piriformospora indica</name>
    <dbReference type="NCBI Taxonomy" id="1109443"/>
    <lineage>
        <taxon>Eukaryota</taxon>
        <taxon>Fungi</taxon>
        <taxon>Dikarya</taxon>
        <taxon>Basidiomycota</taxon>
        <taxon>Agaricomycotina</taxon>
        <taxon>Agaricomycetes</taxon>
        <taxon>Sebacinales</taxon>
        <taxon>Serendipitaceae</taxon>
        <taxon>Serendipita</taxon>
    </lineage>
</organism>
<dbReference type="HOGENOM" id="CLU_545274_0_0_1"/>
<dbReference type="PANTHER" id="PTHR45923">
    <property type="entry name" value="PROTEIN SEY1"/>
    <property type="match status" value="1"/>
</dbReference>